<reference evidence="1" key="1">
    <citation type="submission" date="2020-08" db="EMBL/GenBank/DDBJ databases">
        <title>Multicomponent nature underlies the extraordinary mechanical properties of spider dragline silk.</title>
        <authorList>
            <person name="Kono N."/>
            <person name="Nakamura H."/>
            <person name="Mori M."/>
            <person name="Yoshida Y."/>
            <person name="Ohtoshi R."/>
            <person name="Malay A.D."/>
            <person name="Moran D.A.P."/>
            <person name="Tomita M."/>
            <person name="Numata K."/>
            <person name="Arakawa K."/>
        </authorList>
    </citation>
    <scope>NUCLEOTIDE SEQUENCE</scope>
</reference>
<keyword evidence="2" id="KW-1185">Reference proteome</keyword>
<dbReference type="Proteomes" id="UP000887159">
    <property type="component" value="Unassembled WGS sequence"/>
</dbReference>
<name>A0A8X6RL72_TRICX</name>
<accession>A0A8X6RL72</accession>
<sequence>MLAKGERAYSLVDERQRGKRRLRQGEKLNFRCRKARETRPLCMEAEREQKRRSGDQYREHVKSIEKSCVCKYQERNVRSDVSVRKTSDIGALCSTVE</sequence>
<dbReference type="AlphaFoldDB" id="A0A8X6RL72"/>
<comment type="caution">
    <text evidence="1">The sequence shown here is derived from an EMBL/GenBank/DDBJ whole genome shotgun (WGS) entry which is preliminary data.</text>
</comment>
<evidence type="ECO:0000313" key="1">
    <source>
        <dbReference type="EMBL" id="GFX94687.1"/>
    </source>
</evidence>
<evidence type="ECO:0000313" key="2">
    <source>
        <dbReference type="Proteomes" id="UP000887159"/>
    </source>
</evidence>
<gene>
    <name evidence="1" type="ORF">TNCV_4799641</name>
</gene>
<proteinExistence type="predicted"/>
<dbReference type="EMBL" id="BMAU01021179">
    <property type="protein sequence ID" value="GFX94687.1"/>
    <property type="molecule type" value="Genomic_DNA"/>
</dbReference>
<protein>
    <submittedName>
        <fullName evidence="1">Uncharacterized protein</fullName>
    </submittedName>
</protein>
<organism evidence="1 2">
    <name type="scientific">Trichonephila clavipes</name>
    <name type="common">Golden silk orbweaver</name>
    <name type="synonym">Nephila clavipes</name>
    <dbReference type="NCBI Taxonomy" id="2585209"/>
    <lineage>
        <taxon>Eukaryota</taxon>
        <taxon>Metazoa</taxon>
        <taxon>Ecdysozoa</taxon>
        <taxon>Arthropoda</taxon>
        <taxon>Chelicerata</taxon>
        <taxon>Arachnida</taxon>
        <taxon>Araneae</taxon>
        <taxon>Araneomorphae</taxon>
        <taxon>Entelegynae</taxon>
        <taxon>Araneoidea</taxon>
        <taxon>Nephilidae</taxon>
        <taxon>Trichonephila</taxon>
    </lineage>
</organism>